<dbReference type="EMBL" id="JAJBOM010000038">
    <property type="protein sequence ID" value="MCB5620871.1"/>
    <property type="molecule type" value="Genomic_DNA"/>
</dbReference>
<dbReference type="RefSeq" id="WP_173867703.1">
    <property type="nucleotide sequence ID" value="NZ_BAABXJ010000001.1"/>
</dbReference>
<dbReference type="Proteomes" id="UP001297370">
    <property type="component" value="Unassembled WGS sequence"/>
</dbReference>
<accession>A0AAJ1EVX8</accession>
<gene>
    <name evidence="1" type="ORF">LIQ08_17220</name>
</gene>
<dbReference type="AlphaFoldDB" id="A0AAJ1EVX8"/>
<evidence type="ECO:0000313" key="1">
    <source>
        <dbReference type="EMBL" id="MCB5620871.1"/>
    </source>
</evidence>
<sequence length="126" mass="14941">MKSVEEITAVNVFNPNVRKIRCVENEHDYLGDGTILFEYNLEKGKMYTFIRGEMKSYGAMVFLKEVSSQYGFQAYLFEELEPYNKQIAAEAYEKWLKKELEMAEEDISKGRVYTMEEVQEHLDRIR</sequence>
<evidence type="ECO:0000313" key="2">
    <source>
        <dbReference type="Proteomes" id="UP001297370"/>
    </source>
</evidence>
<name>A0AAJ1EVX8_MEDGN</name>
<protein>
    <submittedName>
        <fullName evidence="1">Uncharacterized protein</fullName>
    </submittedName>
</protein>
<proteinExistence type="predicted"/>
<comment type="caution">
    <text evidence="1">The sequence shown here is derived from an EMBL/GenBank/DDBJ whole genome shotgun (WGS) entry which is preliminary data.</text>
</comment>
<organism evidence="1 2">
    <name type="scientific">Mediterraneibacter gnavus</name>
    <name type="common">Ruminococcus gnavus</name>
    <dbReference type="NCBI Taxonomy" id="33038"/>
    <lineage>
        <taxon>Bacteria</taxon>
        <taxon>Bacillati</taxon>
        <taxon>Bacillota</taxon>
        <taxon>Clostridia</taxon>
        <taxon>Lachnospirales</taxon>
        <taxon>Lachnospiraceae</taxon>
        <taxon>Mediterraneibacter</taxon>
    </lineage>
</organism>
<reference evidence="1" key="1">
    <citation type="submission" date="2021-10" db="EMBL/GenBank/DDBJ databases">
        <title>Collection of gut derived symbiotic bacterial strains cultured from healthy donors.</title>
        <authorList>
            <person name="Lin H."/>
            <person name="Littmann E."/>
            <person name="Claire K."/>
            <person name="Pamer E."/>
        </authorList>
    </citation>
    <scope>NUCLEOTIDE SEQUENCE</scope>
    <source>
        <strain evidence="1">MSK.23.18</strain>
    </source>
</reference>